<reference evidence="2" key="1">
    <citation type="submission" date="2020-10" db="EMBL/GenBank/DDBJ databases">
        <title>Chromosome-scale genome assembly of the Allis shad, Alosa alosa.</title>
        <authorList>
            <person name="Margot Z."/>
            <person name="Christophe K."/>
            <person name="Cabau C."/>
            <person name="Louis A."/>
            <person name="Berthelot C."/>
            <person name="Parey E."/>
            <person name="Roest Crollius H."/>
            <person name="Montfort J."/>
            <person name="Robinson-Rechavi M."/>
            <person name="Bucao C."/>
            <person name="Bouchez O."/>
            <person name="Gislard M."/>
            <person name="Lluch J."/>
            <person name="Milhes M."/>
            <person name="Lampietro C."/>
            <person name="Lopez Roques C."/>
            <person name="Donnadieu C."/>
            <person name="Braasch I."/>
            <person name="Desvignes T."/>
            <person name="Postlethwait J."/>
            <person name="Bobe J."/>
            <person name="Guiguen Y."/>
        </authorList>
    </citation>
    <scope>NUCLEOTIDE SEQUENCE</scope>
    <source>
        <strain evidence="2">M-15738</strain>
        <tissue evidence="2">Blood</tissue>
    </source>
</reference>
<dbReference type="PANTHER" id="PTHR33802">
    <property type="entry name" value="SI:CH211-161H7.5-RELATED"/>
    <property type="match status" value="1"/>
</dbReference>
<feature type="transmembrane region" description="Helical" evidence="1">
    <location>
        <begin position="150"/>
        <end position="167"/>
    </location>
</feature>
<protein>
    <submittedName>
        <fullName evidence="2">Uncharacterized protein</fullName>
    </submittedName>
</protein>
<dbReference type="AlphaFoldDB" id="A0AAV6G406"/>
<evidence type="ECO:0000256" key="1">
    <source>
        <dbReference type="SAM" id="Phobius"/>
    </source>
</evidence>
<proteinExistence type="predicted"/>
<keyword evidence="1" id="KW-1133">Transmembrane helix</keyword>
<dbReference type="Proteomes" id="UP000823561">
    <property type="component" value="Chromosome 16"/>
</dbReference>
<feature type="transmembrane region" description="Helical" evidence="1">
    <location>
        <begin position="287"/>
        <end position="307"/>
    </location>
</feature>
<accession>A0AAV6G406</accession>
<keyword evidence="3" id="KW-1185">Reference proteome</keyword>
<feature type="transmembrane region" description="Helical" evidence="1">
    <location>
        <begin position="188"/>
        <end position="208"/>
    </location>
</feature>
<feature type="transmembrane region" description="Helical" evidence="1">
    <location>
        <begin position="127"/>
        <end position="144"/>
    </location>
</feature>
<keyword evidence="1" id="KW-0812">Transmembrane</keyword>
<feature type="transmembrane region" description="Helical" evidence="1">
    <location>
        <begin position="228"/>
        <end position="248"/>
    </location>
</feature>
<feature type="transmembrane region" description="Helical" evidence="1">
    <location>
        <begin position="89"/>
        <end position="107"/>
    </location>
</feature>
<name>A0AAV6G406_9TELE</name>
<organism evidence="2 3">
    <name type="scientific">Alosa alosa</name>
    <name type="common">allis shad</name>
    <dbReference type="NCBI Taxonomy" id="278164"/>
    <lineage>
        <taxon>Eukaryota</taxon>
        <taxon>Metazoa</taxon>
        <taxon>Chordata</taxon>
        <taxon>Craniata</taxon>
        <taxon>Vertebrata</taxon>
        <taxon>Euteleostomi</taxon>
        <taxon>Actinopterygii</taxon>
        <taxon>Neopterygii</taxon>
        <taxon>Teleostei</taxon>
        <taxon>Clupei</taxon>
        <taxon>Clupeiformes</taxon>
        <taxon>Clupeoidei</taxon>
        <taxon>Clupeidae</taxon>
        <taxon>Alosa</taxon>
    </lineage>
</organism>
<evidence type="ECO:0000313" key="3">
    <source>
        <dbReference type="Proteomes" id="UP000823561"/>
    </source>
</evidence>
<sequence length="353" mass="40035">MYEFAEKNPPPAEMETGYDMWFGTKEGRQVLEHLACVCLAILSFTASLGFISWAHGPSPPGMFETTKENMSNAFPIEVSMDRWAGYMDIAIPIFSMVVLYLSLFLVLKSNDFGPVCCNPEVHPPRFYLTWPVICVTHIGGLFLWDRGEFLQALCLRMFPPMLGFYMLSVSYNNLQRYRPWLHTTSSKLAWFTYYATQNSLALSAWWSLIDTLINLGVVLKYTVGLQDPIVSCVVLTLLFLAMLLWFILETFVFMNYIHYTFTVYPILIVGLGAMFTKGYVLLDMAPSTVYCGFLMLVATVMNCIMLCRHCCDSRLQSSDSTLKLALSRPEYCPSVSQSVDMLGMQGVQKVQKA</sequence>
<evidence type="ECO:0000313" key="2">
    <source>
        <dbReference type="EMBL" id="KAG5268242.1"/>
    </source>
</evidence>
<comment type="caution">
    <text evidence="2">The sequence shown here is derived from an EMBL/GenBank/DDBJ whole genome shotgun (WGS) entry which is preliminary data.</text>
</comment>
<dbReference type="PANTHER" id="PTHR33802:SF3">
    <property type="match status" value="1"/>
</dbReference>
<feature type="transmembrane region" description="Helical" evidence="1">
    <location>
        <begin position="255"/>
        <end position="275"/>
    </location>
</feature>
<feature type="transmembrane region" description="Helical" evidence="1">
    <location>
        <begin position="34"/>
        <end position="54"/>
    </location>
</feature>
<gene>
    <name evidence="2" type="ORF">AALO_G00209890</name>
</gene>
<keyword evidence="1" id="KW-0472">Membrane</keyword>
<dbReference type="EMBL" id="JADWDJ010000016">
    <property type="protein sequence ID" value="KAG5268242.1"/>
    <property type="molecule type" value="Genomic_DNA"/>
</dbReference>